<organism evidence="2 3">
    <name type="scientific">Camellia sinensis var. sinensis</name>
    <name type="common">China tea</name>
    <dbReference type="NCBI Taxonomy" id="542762"/>
    <lineage>
        <taxon>Eukaryota</taxon>
        <taxon>Viridiplantae</taxon>
        <taxon>Streptophyta</taxon>
        <taxon>Embryophyta</taxon>
        <taxon>Tracheophyta</taxon>
        <taxon>Spermatophyta</taxon>
        <taxon>Magnoliopsida</taxon>
        <taxon>eudicotyledons</taxon>
        <taxon>Gunneridae</taxon>
        <taxon>Pentapetalae</taxon>
        <taxon>asterids</taxon>
        <taxon>Ericales</taxon>
        <taxon>Theaceae</taxon>
        <taxon>Camellia</taxon>
    </lineage>
</organism>
<evidence type="ECO:0000259" key="1">
    <source>
        <dbReference type="Pfam" id="PF13881"/>
    </source>
</evidence>
<dbReference type="PANTHER" id="PTHR13169">
    <property type="entry name" value="UBIQUITIN-LIKE PROTEIN 3 HCG-1 PROTEIN"/>
    <property type="match status" value="1"/>
</dbReference>
<dbReference type="InterPro" id="IPR029071">
    <property type="entry name" value="Ubiquitin-like_domsf"/>
</dbReference>
<dbReference type="Proteomes" id="UP000306102">
    <property type="component" value="Unassembled WGS sequence"/>
</dbReference>
<feature type="domain" description="UBL3-like ubiquitin" evidence="1">
    <location>
        <begin position="102"/>
        <end position="164"/>
    </location>
</feature>
<dbReference type="AlphaFoldDB" id="A0A4S4DZP6"/>
<reference evidence="2 3" key="1">
    <citation type="journal article" date="2018" name="Proc. Natl. Acad. Sci. U.S.A.">
        <title>Draft genome sequence of Camellia sinensis var. sinensis provides insights into the evolution of the tea genome and tea quality.</title>
        <authorList>
            <person name="Wei C."/>
            <person name="Yang H."/>
            <person name="Wang S."/>
            <person name="Zhao J."/>
            <person name="Liu C."/>
            <person name="Gao L."/>
            <person name="Xia E."/>
            <person name="Lu Y."/>
            <person name="Tai Y."/>
            <person name="She G."/>
            <person name="Sun J."/>
            <person name="Cao H."/>
            <person name="Tong W."/>
            <person name="Gao Q."/>
            <person name="Li Y."/>
            <person name="Deng W."/>
            <person name="Jiang X."/>
            <person name="Wang W."/>
            <person name="Chen Q."/>
            <person name="Zhang S."/>
            <person name="Li H."/>
            <person name="Wu J."/>
            <person name="Wang P."/>
            <person name="Li P."/>
            <person name="Shi C."/>
            <person name="Zheng F."/>
            <person name="Jian J."/>
            <person name="Huang B."/>
            <person name="Shan D."/>
            <person name="Shi M."/>
            <person name="Fang C."/>
            <person name="Yue Y."/>
            <person name="Li F."/>
            <person name="Li D."/>
            <person name="Wei S."/>
            <person name="Han B."/>
            <person name="Jiang C."/>
            <person name="Yin Y."/>
            <person name="Xia T."/>
            <person name="Zhang Z."/>
            <person name="Bennetzen J.L."/>
            <person name="Zhao S."/>
            <person name="Wan X."/>
        </authorList>
    </citation>
    <scope>NUCLEOTIDE SEQUENCE [LARGE SCALE GENOMIC DNA]</scope>
    <source>
        <strain evidence="3">cv. Shuchazao</strain>
        <tissue evidence="2">Leaf</tissue>
    </source>
</reference>
<name>A0A4S4DZP6_CAMSN</name>
<protein>
    <recommendedName>
        <fullName evidence="1">UBL3-like ubiquitin domain-containing protein</fullName>
    </recommendedName>
</protein>
<evidence type="ECO:0000313" key="2">
    <source>
        <dbReference type="EMBL" id="THG08594.1"/>
    </source>
</evidence>
<accession>A0A4S4DZP6</accession>
<evidence type="ECO:0000313" key="3">
    <source>
        <dbReference type="Proteomes" id="UP000306102"/>
    </source>
</evidence>
<dbReference type="InterPro" id="IPR040015">
    <property type="entry name" value="UBL3-like"/>
</dbReference>
<dbReference type="Gene3D" id="3.10.20.90">
    <property type="entry name" value="Phosphatidylinositol 3-kinase Catalytic Subunit, Chain A, domain 1"/>
    <property type="match status" value="1"/>
</dbReference>
<sequence length="252" mass="27906">MAGEDLIELKFRLADGTDIGPSKYNPSTTVGSLKEKIIAQWPKGCKFFYPLATLRKLFTFQLSYQTAEIFERTFELSGISGEALKMVVLLVITVTVLVDSVSNKDNAPKTINDVKLINAGKILENNKTLAESRLPIGELPGAVITMHVVVRPPFSDKNNGRFPKEEQVLLYHPVMPRSTVIRWYSWLQLAAETRTLEVFCLTVICCFDVVVSHSKCLVVQETVLASDMAQASFKSSLKLPDVSSPLEPAVNA</sequence>
<feature type="domain" description="UBL3-like ubiquitin" evidence="1">
    <location>
        <begin position="5"/>
        <end position="45"/>
    </location>
</feature>
<dbReference type="EMBL" id="SDRB02009232">
    <property type="protein sequence ID" value="THG08594.1"/>
    <property type="molecule type" value="Genomic_DNA"/>
</dbReference>
<proteinExistence type="predicted"/>
<dbReference type="CDD" id="cd01814">
    <property type="entry name" value="Ubl_MUBs_plant"/>
    <property type="match status" value="1"/>
</dbReference>
<dbReference type="Pfam" id="PF13881">
    <property type="entry name" value="Rad60-SLD_2"/>
    <property type="match status" value="2"/>
</dbReference>
<dbReference type="PANTHER" id="PTHR13169:SF0">
    <property type="entry name" value="UBIQUITIN-LIKE PROTEIN 3"/>
    <property type="match status" value="1"/>
</dbReference>
<keyword evidence="3" id="KW-1185">Reference proteome</keyword>
<dbReference type="InterPro" id="IPR039540">
    <property type="entry name" value="UBL3-like_ubiquitin_dom"/>
</dbReference>
<comment type="caution">
    <text evidence="2">The sequence shown here is derived from an EMBL/GenBank/DDBJ whole genome shotgun (WGS) entry which is preliminary data.</text>
</comment>
<dbReference type="STRING" id="542762.A0A4S4DZP6"/>
<dbReference type="SUPFAM" id="SSF54236">
    <property type="entry name" value="Ubiquitin-like"/>
    <property type="match status" value="2"/>
</dbReference>
<gene>
    <name evidence="2" type="ORF">TEA_005436</name>
</gene>